<feature type="domain" description="Solute-binding protein family 3/N-terminal" evidence="5">
    <location>
        <begin position="38"/>
        <end position="266"/>
    </location>
</feature>
<evidence type="ECO:0000313" key="6">
    <source>
        <dbReference type="EMBL" id="ANP91465.1"/>
    </source>
</evidence>
<dbReference type="AlphaFoldDB" id="A0A1B1CNW1"/>
<dbReference type="Gene3D" id="3.40.190.10">
    <property type="entry name" value="Periplasmic binding protein-like II"/>
    <property type="match status" value="2"/>
</dbReference>
<evidence type="ECO:0000259" key="5">
    <source>
        <dbReference type="SMART" id="SM00062"/>
    </source>
</evidence>
<dbReference type="EMBL" id="CP016291">
    <property type="protein sequence ID" value="ANP91465.1"/>
    <property type="molecule type" value="Genomic_DNA"/>
</dbReference>
<dbReference type="RefSeq" id="WP_065284638.1">
    <property type="nucleotide sequence ID" value="NZ_CP016291.1"/>
</dbReference>
<evidence type="ECO:0000256" key="2">
    <source>
        <dbReference type="ARBA" id="ARBA00010333"/>
    </source>
</evidence>
<proteinExistence type="inferred from homology"/>
<sequence length="268" mass="29547">MLRIPLRIILRGALMAGGMGILVAAASPLEVAAQDRTPMRVAVEGAFPPFNYLDANNKLQGFDIDIANALCEVGKFECQFIIEKWDDIIPNLVADKYDAIISSMSMSLERRQKIAFTEKYYNSPSVFIARKDSSISDVSPAGLGGKILGVTSSTAQESYANHVYPEMKKKVFRSSPELYKGLSDGSVDIILEDKLAIYDWIANTKAGTCCEFKGPDLVDVIYFGEGAGIALRLDDKERLTRLNEALKSIKADGTYDMINAKYFPFSIQ</sequence>
<evidence type="ECO:0000256" key="1">
    <source>
        <dbReference type="ARBA" id="ARBA00004418"/>
    </source>
</evidence>
<name>A0A1B1CNW1_RHILE</name>
<dbReference type="SMART" id="SM00062">
    <property type="entry name" value="PBPb"/>
    <property type="match status" value="1"/>
</dbReference>
<geneLocation type="plasmid" evidence="6 7">
    <name>unnamed6</name>
</geneLocation>
<dbReference type="GO" id="GO:0042597">
    <property type="term" value="C:periplasmic space"/>
    <property type="evidence" value="ECO:0007669"/>
    <property type="project" value="UniProtKB-SubCell"/>
</dbReference>
<dbReference type="InterPro" id="IPR001638">
    <property type="entry name" value="Solute-binding_3/MltF_N"/>
</dbReference>
<protein>
    <submittedName>
        <fullName evidence="6">Amino acid ABC transporter</fullName>
    </submittedName>
</protein>
<reference evidence="6 7" key="1">
    <citation type="submission" date="2016-06" db="EMBL/GenBank/DDBJ databases">
        <title>Microsymbionts genomes from the relict species Vavilovia formosa.</title>
        <authorList>
            <person name="Chirak E."/>
            <person name="Kimeklis A."/>
            <person name="Andronov E."/>
        </authorList>
    </citation>
    <scope>NUCLEOTIDE SEQUENCE [LARGE SCALE GENOMIC DNA]</scope>
    <source>
        <strain evidence="6 7">Vaf10</strain>
        <plasmid evidence="7">Plasmid unnamed6</plasmid>
    </source>
</reference>
<dbReference type="Proteomes" id="UP000092691">
    <property type="component" value="Plasmid unnamed6"/>
</dbReference>
<evidence type="ECO:0000256" key="3">
    <source>
        <dbReference type="ARBA" id="ARBA00022729"/>
    </source>
</evidence>
<dbReference type="Pfam" id="PF00497">
    <property type="entry name" value="SBP_bac_3"/>
    <property type="match status" value="1"/>
</dbReference>
<accession>A0A1B1CNW1</accession>
<organism evidence="6 7">
    <name type="scientific">Rhizobium leguminosarum</name>
    <dbReference type="NCBI Taxonomy" id="384"/>
    <lineage>
        <taxon>Bacteria</taxon>
        <taxon>Pseudomonadati</taxon>
        <taxon>Pseudomonadota</taxon>
        <taxon>Alphaproteobacteria</taxon>
        <taxon>Hyphomicrobiales</taxon>
        <taxon>Rhizobiaceae</taxon>
        <taxon>Rhizobium/Agrobacterium group</taxon>
        <taxon>Rhizobium</taxon>
    </lineage>
</organism>
<dbReference type="PANTHER" id="PTHR35936:SF17">
    <property type="entry name" value="ARGININE-BINDING EXTRACELLULAR PROTEIN ARTP"/>
    <property type="match status" value="1"/>
</dbReference>
<gene>
    <name evidence="6" type="ORF">BA011_38320</name>
</gene>
<keyword evidence="6" id="KW-0614">Plasmid</keyword>
<dbReference type="InterPro" id="IPR018313">
    <property type="entry name" value="SBP_3_CS"/>
</dbReference>
<dbReference type="OrthoDB" id="9807134at2"/>
<keyword evidence="3" id="KW-0732">Signal</keyword>
<evidence type="ECO:0000313" key="7">
    <source>
        <dbReference type="Proteomes" id="UP000092691"/>
    </source>
</evidence>
<dbReference type="CDD" id="cd01001">
    <property type="entry name" value="PBP2_HisJ_LAO_like"/>
    <property type="match status" value="1"/>
</dbReference>
<comment type="similarity">
    <text evidence="2 4">Belongs to the bacterial solute-binding protein 3 family.</text>
</comment>
<dbReference type="PROSITE" id="PS01039">
    <property type="entry name" value="SBP_BACTERIAL_3"/>
    <property type="match status" value="1"/>
</dbReference>
<dbReference type="SUPFAM" id="SSF53850">
    <property type="entry name" value="Periplasmic binding protein-like II"/>
    <property type="match status" value="1"/>
</dbReference>
<evidence type="ECO:0000256" key="4">
    <source>
        <dbReference type="RuleBase" id="RU003744"/>
    </source>
</evidence>
<dbReference type="PANTHER" id="PTHR35936">
    <property type="entry name" value="MEMBRANE-BOUND LYTIC MUREIN TRANSGLYCOSYLASE F"/>
    <property type="match status" value="1"/>
</dbReference>
<comment type="subcellular location">
    <subcellularLocation>
        <location evidence="1">Periplasm</location>
    </subcellularLocation>
</comment>